<reference evidence="6 7" key="1">
    <citation type="submission" date="2012-09" db="EMBL/GenBank/DDBJ databases">
        <title>Genome Sequence of alkane-degrading Bacterium Alcanivorax jadensis T9.</title>
        <authorList>
            <person name="Lai Q."/>
            <person name="Shao Z."/>
        </authorList>
    </citation>
    <scope>NUCLEOTIDE SEQUENCE [LARGE SCALE GENOMIC DNA]</scope>
    <source>
        <strain evidence="6 7">T9</strain>
    </source>
</reference>
<evidence type="ECO:0000259" key="5">
    <source>
        <dbReference type="PROSITE" id="PS50893"/>
    </source>
</evidence>
<dbReference type="SMART" id="SM00382">
    <property type="entry name" value="AAA"/>
    <property type="match status" value="1"/>
</dbReference>
<dbReference type="PANTHER" id="PTHR24220">
    <property type="entry name" value="IMPORT ATP-BINDING PROTEIN"/>
    <property type="match status" value="1"/>
</dbReference>
<evidence type="ECO:0000256" key="3">
    <source>
        <dbReference type="ARBA" id="ARBA00022741"/>
    </source>
</evidence>
<dbReference type="InterPro" id="IPR003593">
    <property type="entry name" value="AAA+_ATPase"/>
</dbReference>
<dbReference type="GO" id="GO:0005524">
    <property type="term" value="F:ATP binding"/>
    <property type="evidence" value="ECO:0007669"/>
    <property type="project" value="UniProtKB-KW"/>
</dbReference>
<dbReference type="RefSeq" id="WP_035244367.1">
    <property type="nucleotide sequence ID" value="NZ_ARXU01000001.1"/>
</dbReference>
<protein>
    <submittedName>
        <fullName evidence="6">ABC transporter ATP-binding protein</fullName>
    </submittedName>
</protein>
<evidence type="ECO:0000256" key="2">
    <source>
        <dbReference type="ARBA" id="ARBA00022448"/>
    </source>
</evidence>
<comment type="caution">
    <text evidence="6">The sequence shown here is derived from an EMBL/GenBank/DDBJ whole genome shotgun (WGS) entry which is preliminary data.</text>
</comment>
<evidence type="ECO:0000256" key="4">
    <source>
        <dbReference type="ARBA" id="ARBA00022840"/>
    </source>
</evidence>
<dbReference type="InterPro" id="IPR015854">
    <property type="entry name" value="ABC_transpr_LolD-like"/>
</dbReference>
<proteinExistence type="inferred from homology"/>
<keyword evidence="2" id="KW-0813">Transport</keyword>
<gene>
    <name evidence="6" type="ORF">T9A_00206</name>
</gene>
<dbReference type="PROSITE" id="PS00211">
    <property type="entry name" value="ABC_TRANSPORTER_1"/>
    <property type="match status" value="1"/>
</dbReference>
<dbReference type="Gene3D" id="3.40.50.300">
    <property type="entry name" value="P-loop containing nucleotide triphosphate hydrolases"/>
    <property type="match status" value="1"/>
</dbReference>
<dbReference type="SUPFAM" id="SSF52540">
    <property type="entry name" value="P-loop containing nucleoside triphosphate hydrolases"/>
    <property type="match status" value="1"/>
</dbReference>
<dbReference type="PANTHER" id="PTHR24220:SF689">
    <property type="entry name" value="LIPOPROTEIN-RELEASING SYSTEM ATP-BINDING PROTEIN LOLD"/>
    <property type="match status" value="1"/>
</dbReference>
<dbReference type="InterPro" id="IPR027417">
    <property type="entry name" value="P-loop_NTPase"/>
</dbReference>
<accession>A0ABR4WH02</accession>
<name>A0ABR4WH02_9GAMM</name>
<comment type="similarity">
    <text evidence="1">Belongs to the ABC transporter superfamily.</text>
</comment>
<sequence length="225" mass="23994">MNTQSPVLSARNLGKRVQGPEGGLDLLQDITLEVNAGDSLAITGPSGSGKSTLLSLLAGLDVPTSGEVLLGDKPFSSGSEDQRARLRGEQCGFVFQHFQLVADLTAQENVMLPLEILGRGKARDTARHWLDQVGLGKRCHHFPAQLSGGEQQRVALARAFAVSPSLLFADEPTGSLDYANGEHVADLLFSLNQEQGTALVLVTHDQTLARRCSRAMSLVEGRLGV</sequence>
<feature type="domain" description="ABC transporter" evidence="5">
    <location>
        <begin position="8"/>
        <end position="225"/>
    </location>
</feature>
<evidence type="ECO:0000256" key="1">
    <source>
        <dbReference type="ARBA" id="ARBA00005417"/>
    </source>
</evidence>
<dbReference type="Pfam" id="PF00005">
    <property type="entry name" value="ABC_tran"/>
    <property type="match status" value="1"/>
</dbReference>
<dbReference type="InterPro" id="IPR017871">
    <property type="entry name" value="ABC_transporter-like_CS"/>
</dbReference>
<dbReference type="PROSITE" id="PS50893">
    <property type="entry name" value="ABC_TRANSPORTER_2"/>
    <property type="match status" value="1"/>
</dbReference>
<keyword evidence="3" id="KW-0547">Nucleotide-binding</keyword>
<dbReference type="InterPro" id="IPR003439">
    <property type="entry name" value="ABC_transporter-like_ATP-bd"/>
</dbReference>
<organism evidence="6 7">
    <name type="scientific">Alcanivorax jadensis T9</name>
    <dbReference type="NCBI Taxonomy" id="1177181"/>
    <lineage>
        <taxon>Bacteria</taxon>
        <taxon>Pseudomonadati</taxon>
        <taxon>Pseudomonadota</taxon>
        <taxon>Gammaproteobacteria</taxon>
        <taxon>Oceanospirillales</taxon>
        <taxon>Alcanivoracaceae</taxon>
        <taxon>Alcanivorax</taxon>
    </lineage>
</organism>
<dbReference type="CDD" id="cd03255">
    <property type="entry name" value="ABC_MJ0796_LolCDE_FtsE"/>
    <property type="match status" value="1"/>
</dbReference>
<evidence type="ECO:0000313" key="6">
    <source>
        <dbReference type="EMBL" id="KGD62886.1"/>
    </source>
</evidence>
<keyword evidence="7" id="KW-1185">Reference proteome</keyword>
<evidence type="ECO:0000313" key="7">
    <source>
        <dbReference type="Proteomes" id="UP000029443"/>
    </source>
</evidence>
<keyword evidence="4 6" id="KW-0067">ATP-binding</keyword>
<dbReference type="EMBL" id="ARXU01000001">
    <property type="protein sequence ID" value="KGD62886.1"/>
    <property type="molecule type" value="Genomic_DNA"/>
</dbReference>
<dbReference type="InterPro" id="IPR017911">
    <property type="entry name" value="MacB-like_ATP-bd"/>
</dbReference>
<dbReference type="Proteomes" id="UP000029443">
    <property type="component" value="Unassembled WGS sequence"/>
</dbReference>